<dbReference type="InterPro" id="IPR042099">
    <property type="entry name" value="ANL_N_sf"/>
</dbReference>
<dbReference type="Gene3D" id="3.40.50.12780">
    <property type="entry name" value="N-terminal domain of ligase-like"/>
    <property type="match status" value="1"/>
</dbReference>
<organism evidence="2 3">
    <name type="scientific">Planktosalinus lacus</name>
    <dbReference type="NCBI Taxonomy" id="1526573"/>
    <lineage>
        <taxon>Bacteria</taxon>
        <taxon>Pseudomonadati</taxon>
        <taxon>Bacteroidota</taxon>
        <taxon>Flavobacteriia</taxon>
        <taxon>Flavobacteriales</taxon>
        <taxon>Flavobacteriaceae</taxon>
        <taxon>Planktosalinus</taxon>
    </lineage>
</organism>
<dbReference type="GO" id="GO:0006631">
    <property type="term" value="P:fatty acid metabolic process"/>
    <property type="evidence" value="ECO:0007669"/>
    <property type="project" value="TreeGrafter"/>
</dbReference>
<dbReference type="EMBL" id="BMGK01000005">
    <property type="protein sequence ID" value="GGD91993.1"/>
    <property type="molecule type" value="Genomic_DNA"/>
</dbReference>
<feature type="domain" description="AMP-dependent synthetase/ligase" evidence="1">
    <location>
        <begin position="59"/>
        <end position="224"/>
    </location>
</feature>
<dbReference type="SUPFAM" id="SSF56801">
    <property type="entry name" value="Acetyl-CoA synthetase-like"/>
    <property type="match status" value="1"/>
</dbReference>
<dbReference type="Pfam" id="PF00501">
    <property type="entry name" value="AMP-binding"/>
    <property type="match status" value="1"/>
</dbReference>
<dbReference type="PANTHER" id="PTHR43201">
    <property type="entry name" value="ACYL-COA SYNTHETASE"/>
    <property type="match status" value="1"/>
</dbReference>
<accession>A0A8J2VAH5</accession>
<evidence type="ECO:0000259" key="1">
    <source>
        <dbReference type="Pfam" id="PF00501"/>
    </source>
</evidence>
<comment type="caution">
    <text evidence="2">The sequence shown here is derived from an EMBL/GenBank/DDBJ whole genome shotgun (WGS) entry which is preliminary data.</text>
</comment>
<dbReference type="GO" id="GO:0031956">
    <property type="term" value="F:medium-chain fatty acid-CoA ligase activity"/>
    <property type="evidence" value="ECO:0007669"/>
    <property type="project" value="TreeGrafter"/>
</dbReference>
<dbReference type="PANTHER" id="PTHR43201:SF32">
    <property type="entry name" value="2-SUCCINYLBENZOATE--COA LIGASE, CHLOROPLASTIC_PEROXISOMAL"/>
    <property type="match status" value="1"/>
</dbReference>
<keyword evidence="2" id="KW-0436">Ligase</keyword>
<gene>
    <name evidence="2" type="primary">menE</name>
    <name evidence="2" type="ORF">GCM10011312_14760</name>
</gene>
<keyword evidence="3" id="KW-1185">Reference proteome</keyword>
<dbReference type="InterPro" id="IPR000873">
    <property type="entry name" value="AMP-dep_synth/lig_dom"/>
</dbReference>
<evidence type="ECO:0000313" key="2">
    <source>
        <dbReference type="EMBL" id="GGD91993.1"/>
    </source>
</evidence>
<proteinExistence type="predicted"/>
<dbReference type="InterPro" id="IPR045851">
    <property type="entry name" value="AMP-bd_C_sf"/>
</dbReference>
<reference evidence="2" key="2">
    <citation type="submission" date="2020-09" db="EMBL/GenBank/DDBJ databases">
        <authorList>
            <person name="Sun Q."/>
            <person name="Zhou Y."/>
        </authorList>
    </citation>
    <scope>NUCLEOTIDE SEQUENCE</scope>
    <source>
        <strain evidence="2">CGMCC 1.12924</strain>
    </source>
</reference>
<protein>
    <submittedName>
        <fullName evidence="2">O-succinylbenzoic acid--CoA ligase</fullName>
    </submittedName>
</protein>
<name>A0A8J2VAH5_9FLAO</name>
<sequence length="357" mass="40078">MEEPWLEIHPDFKLNGKTYILSKLINVAEAMQFEGDKEEKILSEFLLNWLYPKDTLLANTSGSTGSPKTITLDKSKMIASAKATGAHFNLYEGTKALHCLSANYIAGKMMMVRALYLGWHIDVVTPNKFPLSQTKKIYDFAAMVPMQLQHSIKDLHRIKKVIVGGAPVSPVLENELQSLSTELFATYGMTETITHIAIKKLNHRTDEEQKLNAYVALPNVKFSVDNRNCLIIDAPGVTSQKVITNDVVKLISETKFSWLGRADFVINSGGYKVHPEQVEQVLDLVIDAPFFVTSLPDSELGEKVVLIIEGKEESFPEIDYVGLHAFQVPKDVFFTDELIYTTTGKINRKKSKEKLNL</sequence>
<dbReference type="Gene3D" id="3.30.300.30">
    <property type="match status" value="1"/>
</dbReference>
<dbReference type="Proteomes" id="UP000652231">
    <property type="component" value="Unassembled WGS sequence"/>
</dbReference>
<reference evidence="2" key="1">
    <citation type="journal article" date="2014" name="Int. J. Syst. Evol. Microbiol.">
        <title>Complete genome sequence of Corynebacterium casei LMG S-19264T (=DSM 44701T), isolated from a smear-ripened cheese.</title>
        <authorList>
            <consortium name="US DOE Joint Genome Institute (JGI-PGF)"/>
            <person name="Walter F."/>
            <person name="Albersmeier A."/>
            <person name="Kalinowski J."/>
            <person name="Ruckert C."/>
        </authorList>
    </citation>
    <scope>NUCLEOTIDE SEQUENCE</scope>
    <source>
        <strain evidence="2">CGMCC 1.12924</strain>
    </source>
</reference>
<dbReference type="RefSeq" id="WP_188441104.1">
    <property type="nucleotide sequence ID" value="NZ_BMGK01000005.1"/>
</dbReference>
<dbReference type="AlphaFoldDB" id="A0A8J2VAH5"/>
<evidence type="ECO:0000313" key="3">
    <source>
        <dbReference type="Proteomes" id="UP000652231"/>
    </source>
</evidence>